<proteinExistence type="predicted"/>
<dbReference type="RefSeq" id="WP_184405878.1">
    <property type="nucleotide sequence ID" value="NZ_JACHHJ010000008.1"/>
</dbReference>
<protein>
    <submittedName>
        <fullName evidence="1">Uncharacterized protein</fullName>
    </submittedName>
</protein>
<keyword evidence="2" id="KW-1185">Reference proteome</keyword>
<name>A0A841PXR1_9BACL</name>
<gene>
    <name evidence="1" type="ORF">HNR44_003554</name>
</gene>
<sequence>MEQFKVKVSLSNGHVISISEEAESMNEIKNELLAENGTYNKHGVFFHKDEVVSVEISAK</sequence>
<dbReference type="Proteomes" id="UP000568839">
    <property type="component" value="Unassembled WGS sequence"/>
</dbReference>
<dbReference type="AlphaFoldDB" id="A0A841PXR1"/>
<evidence type="ECO:0000313" key="1">
    <source>
        <dbReference type="EMBL" id="MBB6451541.1"/>
    </source>
</evidence>
<dbReference type="EMBL" id="JACHHJ010000008">
    <property type="protein sequence ID" value="MBB6451541.1"/>
    <property type="molecule type" value="Genomic_DNA"/>
</dbReference>
<evidence type="ECO:0000313" key="2">
    <source>
        <dbReference type="Proteomes" id="UP000568839"/>
    </source>
</evidence>
<comment type="caution">
    <text evidence="1">The sequence shown here is derived from an EMBL/GenBank/DDBJ whole genome shotgun (WGS) entry which is preliminary data.</text>
</comment>
<reference evidence="1 2" key="1">
    <citation type="submission" date="2020-08" db="EMBL/GenBank/DDBJ databases">
        <title>Genomic Encyclopedia of Type Strains, Phase IV (KMG-IV): sequencing the most valuable type-strain genomes for metagenomic binning, comparative biology and taxonomic classification.</title>
        <authorList>
            <person name="Goeker M."/>
        </authorList>
    </citation>
    <scope>NUCLEOTIDE SEQUENCE [LARGE SCALE GENOMIC DNA]</scope>
    <source>
        <strain evidence="1 2">DSM 21769</strain>
    </source>
</reference>
<organism evidence="1 2">
    <name type="scientific">Geomicrobium halophilum</name>
    <dbReference type="NCBI Taxonomy" id="549000"/>
    <lineage>
        <taxon>Bacteria</taxon>
        <taxon>Bacillati</taxon>
        <taxon>Bacillota</taxon>
        <taxon>Bacilli</taxon>
        <taxon>Bacillales</taxon>
        <taxon>Geomicrobium</taxon>
    </lineage>
</organism>
<accession>A0A841PXR1</accession>